<organism evidence="3 4">
    <name type="scientific">Euroglyphus maynei</name>
    <name type="common">Mayne's house dust mite</name>
    <dbReference type="NCBI Taxonomy" id="6958"/>
    <lineage>
        <taxon>Eukaryota</taxon>
        <taxon>Metazoa</taxon>
        <taxon>Ecdysozoa</taxon>
        <taxon>Arthropoda</taxon>
        <taxon>Chelicerata</taxon>
        <taxon>Arachnida</taxon>
        <taxon>Acari</taxon>
        <taxon>Acariformes</taxon>
        <taxon>Sarcoptiformes</taxon>
        <taxon>Astigmata</taxon>
        <taxon>Psoroptidia</taxon>
        <taxon>Analgoidea</taxon>
        <taxon>Pyroglyphidae</taxon>
        <taxon>Pyroglyphinae</taxon>
        <taxon>Euroglyphus</taxon>
    </lineage>
</organism>
<keyword evidence="4" id="KW-1185">Reference proteome</keyword>
<evidence type="ECO:0000256" key="1">
    <source>
        <dbReference type="ARBA" id="ARBA00023319"/>
    </source>
</evidence>
<evidence type="ECO:0000259" key="2">
    <source>
        <dbReference type="PROSITE" id="PS50835"/>
    </source>
</evidence>
<proteinExistence type="predicted"/>
<protein>
    <submittedName>
        <fullName evidence="3">Cell adhesion molecule-like protein</fullName>
    </submittedName>
</protein>
<name>A0A1Y3B6F1_EURMA</name>
<dbReference type="PANTHER" id="PTHR10075">
    <property type="entry name" value="BASIGIN RELATED"/>
    <property type="match status" value="1"/>
</dbReference>
<dbReference type="InterPro" id="IPR036179">
    <property type="entry name" value="Ig-like_dom_sf"/>
</dbReference>
<feature type="domain" description="Ig-like" evidence="2">
    <location>
        <begin position="6"/>
        <end position="92"/>
    </location>
</feature>
<dbReference type="SUPFAM" id="SSF48726">
    <property type="entry name" value="Immunoglobulin"/>
    <property type="match status" value="1"/>
</dbReference>
<dbReference type="Pfam" id="PF13927">
    <property type="entry name" value="Ig_3"/>
    <property type="match status" value="1"/>
</dbReference>
<dbReference type="InterPro" id="IPR003598">
    <property type="entry name" value="Ig_sub2"/>
</dbReference>
<accession>A0A1Y3B6F1</accession>
<dbReference type="OrthoDB" id="6512963at2759"/>
<dbReference type="SMART" id="SM00409">
    <property type="entry name" value="IG"/>
    <property type="match status" value="1"/>
</dbReference>
<dbReference type="InterPro" id="IPR007110">
    <property type="entry name" value="Ig-like_dom"/>
</dbReference>
<dbReference type="GO" id="GO:0007411">
    <property type="term" value="P:axon guidance"/>
    <property type="evidence" value="ECO:0007669"/>
    <property type="project" value="TreeGrafter"/>
</dbReference>
<evidence type="ECO:0000313" key="3">
    <source>
        <dbReference type="EMBL" id="OTF76420.1"/>
    </source>
</evidence>
<dbReference type="GO" id="GO:0070593">
    <property type="term" value="P:dendrite self-avoidance"/>
    <property type="evidence" value="ECO:0007669"/>
    <property type="project" value="TreeGrafter"/>
</dbReference>
<dbReference type="EMBL" id="MUJZ01037569">
    <property type="protein sequence ID" value="OTF76420.1"/>
    <property type="molecule type" value="Genomic_DNA"/>
</dbReference>
<dbReference type="PROSITE" id="PS50835">
    <property type="entry name" value="IG_LIKE"/>
    <property type="match status" value="1"/>
</dbReference>
<dbReference type="GO" id="GO:0030424">
    <property type="term" value="C:axon"/>
    <property type="evidence" value="ECO:0007669"/>
    <property type="project" value="TreeGrafter"/>
</dbReference>
<evidence type="ECO:0000313" key="4">
    <source>
        <dbReference type="Proteomes" id="UP000194236"/>
    </source>
</evidence>
<reference evidence="3 4" key="1">
    <citation type="submission" date="2017-03" db="EMBL/GenBank/DDBJ databases">
        <title>Genome Survey of Euroglyphus maynei.</title>
        <authorList>
            <person name="Arlian L.G."/>
            <person name="Morgan M.S."/>
            <person name="Rider S.D."/>
        </authorList>
    </citation>
    <scope>NUCLEOTIDE SEQUENCE [LARGE SCALE GENOMIC DNA]</scope>
    <source>
        <strain evidence="3">Arlian Lab</strain>
        <tissue evidence="3">Whole body</tissue>
    </source>
</reference>
<dbReference type="InterPro" id="IPR013783">
    <property type="entry name" value="Ig-like_fold"/>
</dbReference>
<gene>
    <name evidence="3" type="ORF">BLA29_007199</name>
</gene>
<sequence length="111" mass="12388">MFRVPPRWRIEPTDMTVVKGRNAIIDCDTDAYPEPVITWSRAEGLDINNELPSNFKPINSNGHYRTYENGSLIIHNSHKSDTGYYMCAASNGIGPGISKVIKIIVNGKPIK</sequence>
<dbReference type="Gene3D" id="2.60.40.10">
    <property type="entry name" value="Immunoglobulins"/>
    <property type="match status" value="1"/>
</dbReference>
<dbReference type="GO" id="GO:0005886">
    <property type="term" value="C:plasma membrane"/>
    <property type="evidence" value="ECO:0007669"/>
    <property type="project" value="TreeGrafter"/>
</dbReference>
<dbReference type="InterPro" id="IPR003599">
    <property type="entry name" value="Ig_sub"/>
</dbReference>
<dbReference type="AlphaFoldDB" id="A0A1Y3B6F1"/>
<dbReference type="Proteomes" id="UP000194236">
    <property type="component" value="Unassembled WGS sequence"/>
</dbReference>
<dbReference type="GO" id="GO:0007156">
    <property type="term" value="P:homophilic cell adhesion via plasma membrane adhesion molecules"/>
    <property type="evidence" value="ECO:0007669"/>
    <property type="project" value="TreeGrafter"/>
</dbReference>
<dbReference type="GO" id="GO:0098632">
    <property type="term" value="F:cell-cell adhesion mediator activity"/>
    <property type="evidence" value="ECO:0007669"/>
    <property type="project" value="TreeGrafter"/>
</dbReference>
<dbReference type="FunFam" id="2.60.40.10:FF:000104">
    <property type="entry name" value="Down syndrome cell adhesion molecule b"/>
    <property type="match status" value="1"/>
</dbReference>
<dbReference type="PANTHER" id="PTHR10075:SF100">
    <property type="entry name" value="FASCICLIN-2"/>
    <property type="match status" value="1"/>
</dbReference>
<comment type="caution">
    <text evidence="3">The sequence shown here is derived from an EMBL/GenBank/DDBJ whole genome shotgun (WGS) entry which is preliminary data.</text>
</comment>
<dbReference type="SMART" id="SM00408">
    <property type="entry name" value="IGc2"/>
    <property type="match status" value="1"/>
</dbReference>
<keyword evidence="1" id="KW-0393">Immunoglobulin domain</keyword>